<organism evidence="1 2">
    <name type="scientific">Metallibacterium scheffleri</name>
    <dbReference type="NCBI Taxonomy" id="993689"/>
    <lineage>
        <taxon>Bacteria</taxon>
        <taxon>Pseudomonadati</taxon>
        <taxon>Pseudomonadota</taxon>
        <taxon>Gammaproteobacteria</taxon>
        <taxon>Lysobacterales</taxon>
        <taxon>Rhodanobacteraceae</taxon>
        <taxon>Metallibacterium</taxon>
    </lineage>
</organism>
<gene>
    <name evidence="1" type="ORF">B1806_08040</name>
</gene>
<dbReference type="PANTHER" id="PTHR40266:SF2">
    <property type="entry name" value="TOXIN HIGB-1"/>
    <property type="match status" value="1"/>
</dbReference>
<reference evidence="1 2" key="1">
    <citation type="submission" date="2017-02" db="EMBL/GenBank/DDBJ databases">
        <title>Whole genome sequencing of Metallibacterium scheffleri DSM 24874 (T).</title>
        <authorList>
            <person name="Kumar S."/>
            <person name="Patil P."/>
            <person name="Patil P.B."/>
        </authorList>
    </citation>
    <scope>NUCLEOTIDE SEQUENCE [LARGE SCALE GENOMIC DNA]</scope>
    <source>
        <strain evidence="1 2">DSM 24874</strain>
    </source>
</reference>
<evidence type="ECO:0000313" key="1">
    <source>
        <dbReference type="EMBL" id="THD10528.1"/>
    </source>
</evidence>
<dbReference type="Proteomes" id="UP000307749">
    <property type="component" value="Unassembled WGS sequence"/>
</dbReference>
<sequence>MIRSFRHKGLADLFRSGNAAKVKPDLRSRILRRLDALHAAGELAELNVPGFDFHPLKGHKPTRYSLHVNGPWCITFEWASGDALHVDLEQYH</sequence>
<dbReference type="Pfam" id="PF05015">
    <property type="entry name" value="HigB-like_toxin"/>
    <property type="match status" value="1"/>
</dbReference>
<dbReference type="PANTHER" id="PTHR40266">
    <property type="entry name" value="TOXIN HIGB-1"/>
    <property type="match status" value="1"/>
</dbReference>
<proteinExistence type="predicted"/>
<comment type="caution">
    <text evidence="1">The sequence shown here is derived from an EMBL/GenBank/DDBJ whole genome shotgun (WGS) entry which is preliminary data.</text>
</comment>
<protein>
    <submittedName>
        <fullName evidence="1">Plasmid maintenance system killer</fullName>
    </submittedName>
</protein>
<dbReference type="AlphaFoldDB" id="A0A4S3KPZ6"/>
<dbReference type="Gene3D" id="3.30.2310.20">
    <property type="entry name" value="RelE-like"/>
    <property type="match status" value="1"/>
</dbReference>
<dbReference type="EMBL" id="MWQO01000025">
    <property type="protein sequence ID" value="THD10528.1"/>
    <property type="molecule type" value="Genomic_DNA"/>
</dbReference>
<dbReference type="InterPro" id="IPR035093">
    <property type="entry name" value="RelE/ParE_toxin_dom_sf"/>
</dbReference>
<dbReference type="OrthoDB" id="9801102at2"/>
<name>A0A4S3KPZ6_9GAMM</name>
<dbReference type="RefSeq" id="WP_081127530.1">
    <property type="nucleotide sequence ID" value="NZ_LDOS01000002.1"/>
</dbReference>
<keyword evidence="2" id="KW-1185">Reference proteome</keyword>
<evidence type="ECO:0000313" key="2">
    <source>
        <dbReference type="Proteomes" id="UP000307749"/>
    </source>
</evidence>
<dbReference type="InterPro" id="IPR007711">
    <property type="entry name" value="HigB-1"/>
</dbReference>
<dbReference type="SUPFAM" id="SSF143011">
    <property type="entry name" value="RelE-like"/>
    <property type="match status" value="1"/>
</dbReference>
<accession>A0A4S3KPZ6</accession>
<dbReference type="STRING" id="993689.GCA_002077135_02139"/>